<proteinExistence type="predicted"/>
<dbReference type="EMBL" id="AP025591">
    <property type="protein sequence ID" value="BDG03532.1"/>
    <property type="molecule type" value="Genomic_DNA"/>
</dbReference>
<dbReference type="NCBIfam" id="NF041621">
    <property type="entry name" value="MXAN_5187_C_dom"/>
    <property type="match status" value="1"/>
</dbReference>
<feature type="compositionally biased region" description="Low complexity" evidence="1">
    <location>
        <begin position="132"/>
        <end position="155"/>
    </location>
</feature>
<reference evidence="3" key="1">
    <citation type="journal article" date="2022" name="Int. J. Syst. Evol. Microbiol.">
        <title>Anaeromyxobacter oryzae sp. nov., Anaeromyxobacter diazotrophicus sp. nov. and Anaeromyxobacter paludicola sp. nov., isolated from paddy soils.</title>
        <authorList>
            <person name="Itoh H."/>
            <person name="Xu Z."/>
            <person name="Mise K."/>
            <person name="Masuda Y."/>
            <person name="Ushijima N."/>
            <person name="Hayakawa C."/>
            <person name="Shiratori Y."/>
            <person name="Senoo K."/>
        </authorList>
    </citation>
    <scope>NUCLEOTIDE SEQUENCE [LARGE SCALE GENOMIC DNA]</scope>
    <source>
        <strain evidence="3">Red232</strain>
    </source>
</reference>
<name>A0ABN6MUJ7_9BACT</name>
<organism evidence="2 3">
    <name type="scientific">Anaeromyxobacter oryzae</name>
    <dbReference type="NCBI Taxonomy" id="2918170"/>
    <lineage>
        <taxon>Bacteria</taxon>
        <taxon>Pseudomonadati</taxon>
        <taxon>Myxococcota</taxon>
        <taxon>Myxococcia</taxon>
        <taxon>Myxococcales</taxon>
        <taxon>Cystobacterineae</taxon>
        <taxon>Anaeromyxobacteraceae</taxon>
        <taxon>Anaeromyxobacter</taxon>
    </lineage>
</organism>
<evidence type="ECO:0000313" key="2">
    <source>
        <dbReference type="EMBL" id="BDG03532.1"/>
    </source>
</evidence>
<accession>A0ABN6MUJ7</accession>
<feature type="region of interest" description="Disordered" evidence="1">
    <location>
        <begin position="1"/>
        <end position="38"/>
    </location>
</feature>
<dbReference type="Proteomes" id="UP001162891">
    <property type="component" value="Chromosome"/>
</dbReference>
<dbReference type="RefSeq" id="WP_248361619.1">
    <property type="nucleotide sequence ID" value="NZ_AP025591.1"/>
</dbReference>
<evidence type="ECO:0000256" key="1">
    <source>
        <dbReference type="SAM" id="MobiDB-lite"/>
    </source>
</evidence>
<evidence type="ECO:0000313" key="3">
    <source>
        <dbReference type="Proteomes" id="UP001162891"/>
    </source>
</evidence>
<feature type="compositionally biased region" description="Pro residues" evidence="1">
    <location>
        <begin position="1"/>
        <end position="11"/>
    </location>
</feature>
<sequence length="250" mass="27479">MPLPPQKPPGRPGLAPSAEEQAQARRHQTDELGDEAQRIEEELEALKARYEQYFLGVERREPAKWRDDVKKKVLRLKGAFTRNTGLKFKIQSLHARYLSYERLWLRSAREKEEGTYRRDVFKARLRSRDPEAAPAPDAPSAAAAPAASATATSAAPPAPPAAKPAAPASPSVKPTASAAASDPQLRALYDAYIAAKKRCNEDVSKLTYDAVARSVSKQVPELIAKYKAKSVDFKVEVRDGKAVLKAIPKL</sequence>
<feature type="compositionally biased region" description="Basic and acidic residues" evidence="1">
    <location>
        <begin position="27"/>
        <end position="38"/>
    </location>
</feature>
<protein>
    <submittedName>
        <fullName evidence="2">Uncharacterized protein</fullName>
    </submittedName>
</protein>
<feature type="region of interest" description="Disordered" evidence="1">
    <location>
        <begin position="127"/>
        <end position="179"/>
    </location>
</feature>
<keyword evidence="3" id="KW-1185">Reference proteome</keyword>
<feature type="compositionally biased region" description="Low complexity" evidence="1">
    <location>
        <begin position="163"/>
        <end position="179"/>
    </location>
</feature>
<gene>
    <name evidence="2" type="ORF">AMOR_25280</name>
</gene>